<accession>A0A162IR34</accession>
<evidence type="ECO:0000313" key="2">
    <source>
        <dbReference type="EMBL" id="KZZ97392.1"/>
    </source>
</evidence>
<dbReference type="OrthoDB" id="5792673at2759"/>
<feature type="compositionally biased region" description="Low complexity" evidence="1">
    <location>
        <begin position="121"/>
        <end position="132"/>
    </location>
</feature>
<organism evidence="2 3">
    <name type="scientific">Moelleriella libera RCEF 2490</name>
    <dbReference type="NCBI Taxonomy" id="1081109"/>
    <lineage>
        <taxon>Eukaryota</taxon>
        <taxon>Fungi</taxon>
        <taxon>Dikarya</taxon>
        <taxon>Ascomycota</taxon>
        <taxon>Pezizomycotina</taxon>
        <taxon>Sordariomycetes</taxon>
        <taxon>Hypocreomycetidae</taxon>
        <taxon>Hypocreales</taxon>
        <taxon>Clavicipitaceae</taxon>
        <taxon>Moelleriella</taxon>
    </lineage>
</organism>
<evidence type="ECO:0000313" key="3">
    <source>
        <dbReference type="Proteomes" id="UP000078544"/>
    </source>
</evidence>
<gene>
    <name evidence="2" type="ORF">AAL_03356</name>
</gene>
<dbReference type="InterPro" id="IPR046341">
    <property type="entry name" value="SET_dom_sf"/>
</dbReference>
<feature type="region of interest" description="Disordered" evidence="1">
    <location>
        <begin position="222"/>
        <end position="265"/>
    </location>
</feature>
<protein>
    <submittedName>
        <fullName evidence="2">SET domain protein</fullName>
    </submittedName>
</protein>
<dbReference type="SUPFAM" id="SSF82199">
    <property type="entry name" value="SET domain"/>
    <property type="match status" value="1"/>
</dbReference>
<dbReference type="EMBL" id="AZGY01000006">
    <property type="protein sequence ID" value="KZZ97392.1"/>
    <property type="molecule type" value="Genomic_DNA"/>
</dbReference>
<proteinExistence type="predicted"/>
<name>A0A162IR34_9HYPO</name>
<feature type="compositionally biased region" description="Basic and acidic residues" evidence="1">
    <location>
        <begin position="228"/>
        <end position="248"/>
    </location>
</feature>
<evidence type="ECO:0000256" key="1">
    <source>
        <dbReference type="SAM" id="MobiDB-lite"/>
    </source>
</evidence>
<comment type="caution">
    <text evidence="2">The sequence shown here is derived from an EMBL/GenBank/DDBJ whole genome shotgun (WGS) entry which is preliminary data.</text>
</comment>
<dbReference type="STRING" id="1081109.A0A162IR34"/>
<dbReference type="Proteomes" id="UP000078544">
    <property type="component" value="Unassembled WGS sequence"/>
</dbReference>
<feature type="region of interest" description="Disordered" evidence="1">
    <location>
        <begin position="121"/>
        <end position="161"/>
    </location>
</feature>
<dbReference type="AlphaFoldDB" id="A0A162IR34"/>
<sequence length="290" mass="30465">MSSKPKNWPPALPYLTAPLHDKRLSRAQRQALTTTTTTTSPAAMAIIPAAWTASPAINVRIQAITDPDHPACGQHGLFAAQNLPPGAFVVVYLGRVHPGSTTKTNTTLAAAAAAAAIPTTNTNAASSSQESGPGQGGGSGGEESAAMVEPDSTGTGTSGDYDLWLDREVDVAVDAEREGNEARFVNDYRGVRERPNAEFGNGWCERWGQVCVGVWVVKEGKKHKNKDKNKYKDGGKGHGRQNEEEGKKKNGGGGGGGARKRGSGIRKGDEILVSYGKGFWGGRRPSASLS</sequence>
<reference evidence="2 3" key="1">
    <citation type="journal article" date="2016" name="Genome Biol. Evol.">
        <title>Divergent and convergent evolution of fungal pathogenicity.</title>
        <authorList>
            <person name="Shang Y."/>
            <person name="Xiao G."/>
            <person name="Zheng P."/>
            <person name="Cen K."/>
            <person name="Zhan S."/>
            <person name="Wang C."/>
        </authorList>
    </citation>
    <scope>NUCLEOTIDE SEQUENCE [LARGE SCALE GENOMIC DNA]</scope>
    <source>
        <strain evidence="2 3">RCEF 2490</strain>
    </source>
</reference>
<dbReference type="Gene3D" id="2.170.270.10">
    <property type="entry name" value="SET domain"/>
    <property type="match status" value="1"/>
</dbReference>
<keyword evidence="3" id="KW-1185">Reference proteome</keyword>